<dbReference type="InterPro" id="IPR025398">
    <property type="entry name" value="DUF4371"/>
</dbReference>
<evidence type="ECO:0000313" key="3">
    <source>
        <dbReference type="EMBL" id="KAK0150837.1"/>
    </source>
</evidence>
<dbReference type="PANTHER" id="PTHR45749:SF37">
    <property type="entry name" value="OS05G0311600 PROTEIN"/>
    <property type="match status" value="1"/>
</dbReference>
<reference evidence="3" key="1">
    <citation type="journal article" date="2023" name="Front. Mar. Sci.">
        <title>A new Merluccius polli reference genome to investigate the effects of global change in West African waters.</title>
        <authorList>
            <person name="Mateo J.L."/>
            <person name="Blanco-Fernandez C."/>
            <person name="Garcia-Vazquez E."/>
            <person name="Machado-Schiaffino G."/>
        </authorList>
    </citation>
    <scope>NUCLEOTIDE SEQUENCE</scope>
    <source>
        <strain evidence="3">C29</strain>
        <tissue evidence="3">Fin</tissue>
    </source>
</reference>
<dbReference type="Pfam" id="PF14291">
    <property type="entry name" value="DUF4371"/>
    <property type="match status" value="1"/>
</dbReference>
<accession>A0AA47N1Z8</accession>
<evidence type="ECO:0000259" key="1">
    <source>
        <dbReference type="Pfam" id="PF05699"/>
    </source>
</evidence>
<dbReference type="AlphaFoldDB" id="A0AA47N1Z8"/>
<feature type="domain" description="DUF4371" evidence="2">
    <location>
        <begin position="32"/>
        <end position="208"/>
    </location>
</feature>
<dbReference type="Proteomes" id="UP001174136">
    <property type="component" value="Unassembled WGS sequence"/>
</dbReference>
<feature type="domain" description="HAT C-terminal dimerisation" evidence="1">
    <location>
        <begin position="532"/>
        <end position="581"/>
    </location>
</feature>
<dbReference type="SUPFAM" id="SSF53098">
    <property type="entry name" value="Ribonuclease H-like"/>
    <property type="match status" value="1"/>
</dbReference>
<dbReference type="GO" id="GO:0046983">
    <property type="term" value="F:protein dimerization activity"/>
    <property type="evidence" value="ECO:0007669"/>
    <property type="project" value="InterPro"/>
</dbReference>
<comment type="caution">
    <text evidence="3">The sequence shown here is derived from an EMBL/GenBank/DDBJ whole genome shotgun (WGS) entry which is preliminary data.</text>
</comment>
<name>A0AA47N1Z8_MERPO</name>
<evidence type="ECO:0000259" key="2">
    <source>
        <dbReference type="Pfam" id="PF14291"/>
    </source>
</evidence>
<sequence length="615" mass="69230">MKSVALWKERRARSVTGTEISTLVNTAQLERNRTYVAAIVDIIQFIALNQLPFRGSDDALDARGEVSSGIFLALMDYTLKKDKDLARIFSTIPVNATYTSHHIQNEIIEIMSTIITEEIVKDIGEAWYTLKVDGTKDPTGCENVSIVLRYVDTSNTVREQLVSMATSKQCDAKSLTQLVLAQLRDIGLNTAKVLSQCYDGASVMSGVHGGMQKIVQEELQREVPYVHCFNHQLHLVVVHAMSSDFTLENFFSVCNSLYKYFKKPTVAAVYTGEKLKRLLEQRWTGHLATVTVILKSFGNIVHLLRGIDSTQTSAAEVRMEATGLLKAITQPSFLFIACMTHQILSLLDPPNTALQAKSTDLYTGVRLVQSALACVEKLRCDTQFDTFWEKFSKDRQTTEPAAAAPPQKRPRNMSHLSDYVVDTTVGHRQKEVEERTGCKRLYFSTLDAVVGEMKARFSVRNSQLVEALCTLHPGSEDFLDAKRVRPLLDLTCTEMKEAEFAVAQQFLQDEMAQSNKNWTTQDILTRYCEPLAAMPTVLKTLKLSLTFGASTATCENSFSTLKNVFSEHRRSMLHKRKASLIQIAVEKDLTKKFTGEWKETLLRRFSTASRRLQLF</sequence>
<dbReference type="Pfam" id="PF05699">
    <property type="entry name" value="Dimer_Tnp_hAT"/>
    <property type="match status" value="1"/>
</dbReference>
<dbReference type="InterPro" id="IPR012337">
    <property type="entry name" value="RNaseH-like_sf"/>
</dbReference>
<keyword evidence="4" id="KW-1185">Reference proteome</keyword>
<organism evidence="3 4">
    <name type="scientific">Merluccius polli</name>
    <name type="common">Benguela hake</name>
    <name type="synonym">Merluccius cadenati</name>
    <dbReference type="NCBI Taxonomy" id="89951"/>
    <lineage>
        <taxon>Eukaryota</taxon>
        <taxon>Metazoa</taxon>
        <taxon>Chordata</taxon>
        <taxon>Craniata</taxon>
        <taxon>Vertebrata</taxon>
        <taxon>Euteleostomi</taxon>
        <taxon>Actinopterygii</taxon>
        <taxon>Neopterygii</taxon>
        <taxon>Teleostei</taxon>
        <taxon>Neoteleostei</taxon>
        <taxon>Acanthomorphata</taxon>
        <taxon>Zeiogadaria</taxon>
        <taxon>Gadariae</taxon>
        <taxon>Gadiformes</taxon>
        <taxon>Gadoidei</taxon>
        <taxon>Merlucciidae</taxon>
        <taxon>Merluccius</taxon>
    </lineage>
</organism>
<protein>
    <submittedName>
        <fullName evidence="3">Zinc finger MYM-type protein 1</fullName>
    </submittedName>
</protein>
<dbReference type="PANTHER" id="PTHR45749">
    <property type="match status" value="1"/>
</dbReference>
<evidence type="ECO:0000313" key="4">
    <source>
        <dbReference type="Proteomes" id="UP001174136"/>
    </source>
</evidence>
<gene>
    <name evidence="3" type="primary">ZMYM1_172</name>
    <name evidence="3" type="ORF">N1851_008036</name>
</gene>
<proteinExistence type="predicted"/>
<dbReference type="EMBL" id="JAOPHQ010001433">
    <property type="protein sequence ID" value="KAK0150837.1"/>
    <property type="molecule type" value="Genomic_DNA"/>
</dbReference>
<dbReference type="InterPro" id="IPR008906">
    <property type="entry name" value="HATC_C_dom"/>
</dbReference>